<reference evidence="2" key="1">
    <citation type="journal article" date="2022" name="Int. J. Mol. Sci.">
        <title>Draft Genome of Tanacetum Coccineum: Genomic Comparison of Closely Related Tanacetum-Family Plants.</title>
        <authorList>
            <person name="Yamashiro T."/>
            <person name="Shiraishi A."/>
            <person name="Nakayama K."/>
            <person name="Satake H."/>
        </authorList>
    </citation>
    <scope>NUCLEOTIDE SEQUENCE</scope>
</reference>
<evidence type="ECO:0000256" key="1">
    <source>
        <dbReference type="SAM" id="Phobius"/>
    </source>
</evidence>
<evidence type="ECO:0000313" key="2">
    <source>
        <dbReference type="EMBL" id="GJT12193.1"/>
    </source>
</evidence>
<accession>A0ABQ5BED9</accession>
<dbReference type="Proteomes" id="UP001151760">
    <property type="component" value="Unassembled WGS sequence"/>
</dbReference>
<proteinExistence type="predicted"/>
<keyword evidence="3" id="KW-1185">Reference proteome</keyword>
<comment type="caution">
    <text evidence="2">The sequence shown here is derived from an EMBL/GenBank/DDBJ whole genome shotgun (WGS) entry which is preliminary data.</text>
</comment>
<sequence length="298" mass="33166">MSRSLLSSGFSKLWFSFAKRRAPSPICIDDNKSCMKGWKRGFFMIDRRAITDYMSWRRSNLVIADPKPSAGSYNQAYVRRLSAHVVKLRDMPEGVLRLPFYCTPAAAVDAAIPDPTPMDLAAVLPIRRSWPRPKLPRSEGPLPLAQPRAMLPNVLDAWVEILLITPIRFAATIPTGGNQSGDYAPFAAEGPSHHDPTSDDIDMDFFPFAPGPYYATYPEDGVVVDSYETMLAIPTPGEMVRIEALTDDRLTGKMSVLYCLMVSHRGEFLARYRGLSLWIGNVTVLSATSALWAYFSPI</sequence>
<keyword evidence="1" id="KW-0472">Membrane</keyword>
<feature type="transmembrane region" description="Helical" evidence="1">
    <location>
        <begin position="275"/>
        <end position="295"/>
    </location>
</feature>
<evidence type="ECO:0000313" key="3">
    <source>
        <dbReference type="Proteomes" id="UP001151760"/>
    </source>
</evidence>
<gene>
    <name evidence="2" type="ORF">Tco_0859235</name>
</gene>
<name>A0ABQ5BED9_9ASTR</name>
<keyword evidence="1" id="KW-1133">Transmembrane helix</keyword>
<dbReference type="EMBL" id="BQNB010013128">
    <property type="protein sequence ID" value="GJT12193.1"/>
    <property type="molecule type" value="Genomic_DNA"/>
</dbReference>
<reference evidence="2" key="2">
    <citation type="submission" date="2022-01" db="EMBL/GenBank/DDBJ databases">
        <authorList>
            <person name="Yamashiro T."/>
            <person name="Shiraishi A."/>
            <person name="Satake H."/>
            <person name="Nakayama K."/>
        </authorList>
    </citation>
    <scope>NUCLEOTIDE SEQUENCE</scope>
</reference>
<organism evidence="2 3">
    <name type="scientific">Tanacetum coccineum</name>
    <dbReference type="NCBI Taxonomy" id="301880"/>
    <lineage>
        <taxon>Eukaryota</taxon>
        <taxon>Viridiplantae</taxon>
        <taxon>Streptophyta</taxon>
        <taxon>Embryophyta</taxon>
        <taxon>Tracheophyta</taxon>
        <taxon>Spermatophyta</taxon>
        <taxon>Magnoliopsida</taxon>
        <taxon>eudicotyledons</taxon>
        <taxon>Gunneridae</taxon>
        <taxon>Pentapetalae</taxon>
        <taxon>asterids</taxon>
        <taxon>campanulids</taxon>
        <taxon>Asterales</taxon>
        <taxon>Asteraceae</taxon>
        <taxon>Asteroideae</taxon>
        <taxon>Anthemideae</taxon>
        <taxon>Anthemidinae</taxon>
        <taxon>Tanacetum</taxon>
    </lineage>
</organism>
<keyword evidence="1" id="KW-0812">Transmembrane</keyword>
<protein>
    <submittedName>
        <fullName evidence="2">Uncharacterized protein</fullName>
    </submittedName>
</protein>